<dbReference type="Gene3D" id="3.40.50.300">
    <property type="entry name" value="P-loop containing nucleotide triphosphate hydrolases"/>
    <property type="match status" value="1"/>
</dbReference>
<protein>
    <recommendedName>
        <fullName evidence="3">HPr kinase/phosphorylase C-terminal domain-containing protein</fullName>
    </recommendedName>
</protein>
<evidence type="ECO:0008006" key="3">
    <source>
        <dbReference type="Google" id="ProtNLM"/>
    </source>
</evidence>
<gene>
    <name evidence="2" type="ORF">AVDCRST_MAG76-2769</name>
</gene>
<proteinExistence type="predicted"/>
<keyword evidence="1" id="KW-1133">Transmembrane helix</keyword>
<accession>A0A6J4IRE1</accession>
<dbReference type="InterPro" id="IPR027417">
    <property type="entry name" value="P-loop_NTPase"/>
</dbReference>
<keyword evidence="1" id="KW-0812">Transmembrane</keyword>
<organism evidence="2">
    <name type="scientific">uncultured Acidimicrobiales bacterium</name>
    <dbReference type="NCBI Taxonomy" id="310071"/>
    <lineage>
        <taxon>Bacteria</taxon>
        <taxon>Bacillati</taxon>
        <taxon>Actinomycetota</taxon>
        <taxon>Acidimicrobiia</taxon>
        <taxon>Acidimicrobiales</taxon>
        <taxon>environmental samples</taxon>
    </lineage>
</organism>
<evidence type="ECO:0000313" key="2">
    <source>
        <dbReference type="EMBL" id="CAA9259889.1"/>
    </source>
</evidence>
<feature type="transmembrane region" description="Helical" evidence="1">
    <location>
        <begin position="106"/>
        <end position="128"/>
    </location>
</feature>
<sequence length="315" mass="32368">MTDQPPVAVYGLHGLRLRSPLPLAGFILPGGEHDVDLTWAEGGPVPADPGPGRLVVARATDDGLLYVGVDDGATLTLRVPTLCDFVIDHDLHAVEARLDPGADPRLVALLVSGLLVAFLLSIGGALVLHASAVEVDGRGLAFAGASGAGKSTLAALLCGAGARLVTDDVLRVATTPGPMCVGGTPQLRLRPRGAWALDGFRLAPPTKPTVDHRLAVAPPASGDHQVPLALVVLPRVSRTATRLEVLRVTGADAVVRLAGTSRVVGWRDPSVTRQQFRATSELAGKVAVVEATIPWGPRLTAATVAALLGEAGARG</sequence>
<reference evidence="2" key="1">
    <citation type="submission" date="2020-02" db="EMBL/GenBank/DDBJ databases">
        <authorList>
            <person name="Meier V. D."/>
        </authorList>
    </citation>
    <scope>NUCLEOTIDE SEQUENCE</scope>
    <source>
        <strain evidence="2">AVDCRST_MAG76</strain>
    </source>
</reference>
<dbReference type="AlphaFoldDB" id="A0A6J4IRE1"/>
<evidence type="ECO:0000256" key="1">
    <source>
        <dbReference type="SAM" id="Phobius"/>
    </source>
</evidence>
<name>A0A6J4IRE1_9ACTN</name>
<dbReference type="EMBL" id="CADCSZ010000166">
    <property type="protein sequence ID" value="CAA9259889.1"/>
    <property type="molecule type" value="Genomic_DNA"/>
</dbReference>
<keyword evidence="1" id="KW-0472">Membrane</keyword>
<dbReference type="SUPFAM" id="SSF53795">
    <property type="entry name" value="PEP carboxykinase-like"/>
    <property type="match status" value="1"/>
</dbReference>